<feature type="domain" description="DDE-1" evidence="2">
    <location>
        <begin position="235"/>
        <end position="359"/>
    </location>
</feature>
<keyword evidence="4" id="KW-1185">Reference proteome</keyword>
<dbReference type="PANTHER" id="PTHR19303:SF74">
    <property type="entry name" value="POGO TRANSPOSABLE ELEMENT WITH KRAB DOMAIN"/>
    <property type="match status" value="1"/>
</dbReference>
<dbReference type="InterPro" id="IPR050863">
    <property type="entry name" value="CenT-Element_Derived"/>
</dbReference>
<name>A0A9P3GHN0_9APHY</name>
<dbReference type="GO" id="GO:0003677">
    <property type="term" value="F:DNA binding"/>
    <property type="evidence" value="ECO:0007669"/>
    <property type="project" value="TreeGrafter"/>
</dbReference>
<dbReference type="EMBL" id="BPQB01000035">
    <property type="protein sequence ID" value="GJE93855.1"/>
    <property type="molecule type" value="Genomic_DNA"/>
</dbReference>
<feature type="region of interest" description="Disordered" evidence="1">
    <location>
        <begin position="688"/>
        <end position="712"/>
    </location>
</feature>
<evidence type="ECO:0000313" key="3">
    <source>
        <dbReference type="EMBL" id="GJE93855.1"/>
    </source>
</evidence>
<dbReference type="PANTHER" id="PTHR19303">
    <property type="entry name" value="TRANSPOSON"/>
    <property type="match status" value="1"/>
</dbReference>
<organism evidence="3 4">
    <name type="scientific">Phanerochaete sordida</name>
    <dbReference type="NCBI Taxonomy" id="48140"/>
    <lineage>
        <taxon>Eukaryota</taxon>
        <taxon>Fungi</taxon>
        <taxon>Dikarya</taxon>
        <taxon>Basidiomycota</taxon>
        <taxon>Agaricomycotina</taxon>
        <taxon>Agaricomycetes</taxon>
        <taxon>Polyporales</taxon>
        <taxon>Phanerochaetaceae</taxon>
        <taxon>Phanerochaete</taxon>
    </lineage>
</organism>
<evidence type="ECO:0000256" key="1">
    <source>
        <dbReference type="SAM" id="MobiDB-lite"/>
    </source>
</evidence>
<feature type="compositionally biased region" description="Basic and acidic residues" evidence="1">
    <location>
        <begin position="736"/>
        <end position="759"/>
    </location>
</feature>
<protein>
    <submittedName>
        <fullName evidence="3">DDE-domain-containing protein</fullName>
    </submittedName>
</protein>
<gene>
    <name evidence="3" type="ORF">PsYK624_100190</name>
</gene>
<reference evidence="3 4" key="1">
    <citation type="submission" date="2021-08" db="EMBL/GenBank/DDBJ databases">
        <title>Draft Genome Sequence of Phanerochaete sordida strain YK-624.</title>
        <authorList>
            <person name="Mori T."/>
            <person name="Dohra H."/>
            <person name="Suzuki T."/>
            <person name="Kawagishi H."/>
            <person name="Hirai H."/>
        </authorList>
    </citation>
    <scope>NUCLEOTIDE SEQUENCE [LARGE SCALE GENOMIC DNA]</scope>
    <source>
        <strain evidence="3 4">YK-624</strain>
    </source>
</reference>
<dbReference type="InterPro" id="IPR004875">
    <property type="entry name" value="DDE_SF_endonuclease_dom"/>
</dbReference>
<evidence type="ECO:0000313" key="4">
    <source>
        <dbReference type="Proteomes" id="UP000703269"/>
    </source>
</evidence>
<sequence length="787" mass="88421">MTGCAKSKLQKSQAALRDNHQKLVHAVDLWNEECRHPTGPNGTQRSKTAICKEAGVSRFQLKRRLEGTLDKWEEARRRTKLGPENEDQLASMAEGLADRERPLTNKRAAEAATNLHSAKRLTEAGSDPVAVADVLTQGSSQMGGKWVYRWKARYADRLQTSWGSSLDSQRAAGVNLNELSDYWDTTDEYYEGCDIKDWNRYVADEIGVLRAIDVTQRVITRRGVQRQHIIQDGDRELTSIMGTICADGTSLPPFVIWKGTRFQTSWGLQDNPGEALMGHSEHGYMDSELAYDWLDWFDTLTAPKANGEPRILHLDNHGSHLDLNFCERAAERGIHVIGYPPHSTHVLQGLDRLHYGLVKRLWPQVEQRFEQENGMPVGKEHFLEVVNEVWKEVFTPENNRKAFVITGLSRPIEPWRITGDMIAPSLESSTQASAFPLPLPQPAQVAAGVIDTLVELQDVSTNPSTPQREELSEEARYALEITPRSMNIPLHHFTPRKRAAVTARHVALLNIPLCPRLDESSDRVPTSPILQPVPDTPTMPRSYQIRGDEDPPTLKAKSEALQVEVANLRAELARSHRSIKNLNAQLVVEHGLGRSLQRRLNAKSKRQSEKNKHAQRYLQKTRRRVYTSAGFRAALRADKAEASKKKLATVRSLAVAAAKAKRARWRDAQKDKRRLINAARQTAWKKDCDDCSRDSKPRPKKPPLVAKDKTPECFDEDITYAEELGKRQLSYLDQKLDSAGKGRERRQAAVARGLEELKDGALTSDGADSDSDDLKSDSDRSDSSSDA</sequence>
<dbReference type="Proteomes" id="UP000703269">
    <property type="component" value="Unassembled WGS sequence"/>
</dbReference>
<dbReference type="Pfam" id="PF03184">
    <property type="entry name" value="DDE_1"/>
    <property type="match status" value="1"/>
</dbReference>
<feature type="compositionally biased region" description="Basic and acidic residues" evidence="1">
    <location>
        <begin position="688"/>
        <end position="697"/>
    </location>
</feature>
<comment type="caution">
    <text evidence="3">The sequence shown here is derived from an EMBL/GenBank/DDBJ whole genome shotgun (WGS) entry which is preliminary data.</text>
</comment>
<proteinExistence type="predicted"/>
<accession>A0A9P3GHN0</accession>
<dbReference type="AlphaFoldDB" id="A0A9P3GHN0"/>
<evidence type="ECO:0000259" key="2">
    <source>
        <dbReference type="Pfam" id="PF03184"/>
    </source>
</evidence>
<feature type="region of interest" description="Disordered" evidence="1">
    <location>
        <begin position="736"/>
        <end position="787"/>
    </location>
</feature>
<feature type="region of interest" description="Disordered" evidence="1">
    <location>
        <begin position="520"/>
        <end position="539"/>
    </location>
</feature>
<feature type="compositionally biased region" description="Basic and acidic residues" evidence="1">
    <location>
        <begin position="772"/>
        <end position="787"/>
    </location>
</feature>
<dbReference type="OrthoDB" id="2800589at2759"/>
<dbReference type="GO" id="GO:0005634">
    <property type="term" value="C:nucleus"/>
    <property type="evidence" value="ECO:0007669"/>
    <property type="project" value="TreeGrafter"/>
</dbReference>